<keyword evidence="2" id="KW-0732">Signal</keyword>
<evidence type="ECO:0000313" key="4">
    <source>
        <dbReference type="Proteomes" id="UP001352263"/>
    </source>
</evidence>
<evidence type="ECO:0000256" key="1">
    <source>
        <dbReference type="ARBA" id="ARBA00006987"/>
    </source>
</evidence>
<keyword evidence="4" id="KW-1185">Reference proteome</keyword>
<protein>
    <submittedName>
        <fullName evidence="3">Tripartite tricarboxylate transporter substrate binding protein</fullName>
    </submittedName>
</protein>
<dbReference type="RefSeq" id="WP_326505499.1">
    <property type="nucleotide sequence ID" value="NZ_JAWIIV010000004.1"/>
</dbReference>
<dbReference type="InterPro" id="IPR042100">
    <property type="entry name" value="Bug_dom1"/>
</dbReference>
<name>A0ABU6J5H2_9BURK</name>
<evidence type="ECO:0000256" key="2">
    <source>
        <dbReference type="SAM" id="SignalP"/>
    </source>
</evidence>
<feature type="signal peptide" evidence="2">
    <location>
        <begin position="1"/>
        <end position="29"/>
    </location>
</feature>
<dbReference type="InterPro" id="IPR005064">
    <property type="entry name" value="BUG"/>
</dbReference>
<dbReference type="CDD" id="cd07012">
    <property type="entry name" value="PBP2_Bug_TTT"/>
    <property type="match status" value="1"/>
</dbReference>
<sequence>MKSAKHSLSRWLLTSVTAIGFIASAPALALDSIKMLVPANPGGGWDQTGRALQAAIQQGGEVKKVQIDNKGGAAGTIGLAQFVNSAKGDGSALLVGGSVMVGGIALNKSPVNLSQVTPIARLTGEYDVLVVPASSPIKSVKDLVAQFKANPGSVSWGGGSAGGTDHIIVAMIAQATGVDVSKINYIPFAGGGEAQAAIMGGHVTVGLSGYNEFAGQIEAKKLRPIAVTSAKRLPGIDVPTLKEQGVDVELANWRAVFAAPGINDQQKKDLMAVVDKAVRSKTWQDALAKNGWSDAYLPGDAFKTYLDSEIANTEKIINGLGLAKK</sequence>
<organism evidence="3 4">
    <name type="scientific">Noviherbaspirillum album</name>
    <dbReference type="NCBI Taxonomy" id="3080276"/>
    <lineage>
        <taxon>Bacteria</taxon>
        <taxon>Pseudomonadati</taxon>
        <taxon>Pseudomonadota</taxon>
        <taxon>Betaproteobacteria</taxon>
        <taxon>Burkholderiales</taxon>
        <taxon>Oxalobacteraceae</taxon>
        <taxon>Noviherbaspirillum</taxon>
    </lineage>
</organism>
<dbReference type="SUPFAM" id="SSF53850">
    <property type="entry name" value="Periplasmic binding protein-like II"/>
    <property type="match status" value="1"/>
</dbReference>
<proteinExistence type="inferred from homology"/>
<dbReference type="Proteomes" id="UP001352263">
    <property type="component" value="Unassembled WGS sequence"/>
</dbReference>
<dbReference type="Gene3D" id="3.40.190.10">
    <property type="entry name" value="Periplasmic binding protein-like II"/>
    <property type="match status" value="1"/>
</dbReference>
<dbReference type="PIRSF" id="PIRSF017082">
    <property type="entry name" value="YflP"/>
    <property type="match status" value="1"/>
</dbReference>
<accession>A0ABU6J5H2</accession>
<dbReference type="Gene3D" id="3.40.190.150">
    <property type="entry name" value="Bordetella uptake gene, domain 1"/>
    <property type="match status" value="1"/>
</dbReference>
<dbReference type="Pfam" id="PF03401">
    <property type="entry name" value="TctC"/>
    <property type="match status" value="1"/>
</dbReference>
<evidence type="ECO:0000313" key="3">
    <source>
        <dbReference type="EMBL" id="MEC4718770.1"/>
    </source>
</evidence>
<dbReference type="PANTHER" id="PTHR42928">
    <property type="entry name" value="TRICARBOXYLATE-BINDING PROTEIN"/>
    <property type="match status" value="1"/>
</dbReference>
<dbReference type="PANTHER" id="PTHR42928:SF3">
    <property type="entry name" value="UPF0065 PROTEIN YFLP"/>
    <property type="match status" value="1"/>
</dbReference>
<gene>
    <name evidence="3" type="ORF">RY831_06410</name>
</gene>
<comment type="caution">
    <text evidence="3">The sequence shown here is derived from an EMBL/GenBank/DDBJ whole genome shotgun (WGS) entry which is preliminary data.</text>
</comment>
<comment type="similarity">
    <text evidence="1">Belongs to the UPF0065 (bug) family.</text>
</comment>
<feature type="chain" id="PRO_5045688685" evidence="2">
    <location>
        <begin position="30"/>
        <end position="325"/>
    </location>
</feature>
<reference evidence="3 4" key="1">
    <citation type="submission" date="2023-10" db="EMBL/GenBank/DDBJ databases">
        <title>Noviherbaspirillum sp. CPCC 100848 genome assembly.</title>
        <authorList>
            <person name="Li X.Y."/>
            <person name="Fang X.M."/>
        </authorList>
    </citation>
    <scope>NUCLEOTIDE SEQUENCE [LARGE SCALE GENOMIC DNA]</scope>
    <source>
        <strain evidence="3 4">CPCC 100848</strain>
    </source>
</reference>
<dbReference type="EMBL" id="JAWIIV010000004">
    <property type="protein sequence ID" value="MEC4718770.1"/>
    <property type="molecule type" value="Genomic_DNA"/>
</dbReference>